<keyword evidence="2 5" id="KW-0808">Transferase</keyword>
<dbReference type="InterPro" id="IPR050194">
    <property type="entry name" value="Glycosyltransferase_grp1"/>
</dbReference>
<dbReference type="OrthoDB" id="9810929at2"/>
<dbReference type="RefSeq" id="WP_120699235.1">
    <property type="nucleotide sequence ID" value="NZ_RBDX01000025.1"/>
</dbReference>
<evidence type="ECO:0000313" key="7">
    <source>
        <dbReference type="Proteomes" id="UP000268652"/>
    </source>
</evidence>
<proteinExistence type="predicted"/>
<evidence type="ECO:0000259" key="3">
    <source>
        <dbReference type="Pfam" id="PF00534"/>
    </source>
</evidence>
<dbReference type="PANTHER" id="PTHR45947">
    <property type="entry name" value="SULFOQUINOVOSYL TRANSFERASE SQD2"/>
    <property type="match status" value="1"/>
</dbReference>
<dbReference type="GO" id="GO:1901137">
    <property type="term" value="P:carbohydrate derivative biosynthetic process"/>
    <property type="evidence" value="ECO:0007669"/>
    <property type="project" value="UniProtKB-ARBA"/>
</dbReference>
<dbReference type="Gene3D" id="3.40.50.2000">
    <property type="entry name" value="Glycogen Phosphorylase B"/>
    <property type="match status" value="2"/>
</dbReference>
<dbReference type="Pfam" id="PF00534">
    <property type="entry name" value="Glycos_transf_1"/>
    <property type="match status" value="1"/>
</dbReference>
<evidence type="ECO:0000313" key="8">
    <source>
        <dbReference type="Proteomes" id="UP000275024"/>
    </source>
</evidence>
<reference evidence="7 8" key="1">
    <citation type="submission" date="2018-09" db="EMBL/GenBank/DDBJ databases">
        <title>Streptomyces sp. nov. DS1-2, an endophytic actinomycete isolated from roots of Dendrobium scabrilingue.</title>
        <authorList>
            <person name="Kuncharoen N."/>
            <person name="Kudo T."/>
            <person name="Ohkuma M."/>
            <person name="Yuki M."/>
            <person name="Tanasupawat S."/>
        </authorList>
    </citation>
    <scope>NUCLEOTIDE SEQUENCE [LARGE SCALE GENOMIC DNA]</scope>
    <source>
        <strain evidence="5 8">AZ1-7</strain>
        <strain evidence="6 7">DS1-2</strain>
    </source>
</reference>
<evidence type="ECO:0000256" key="1">
    <source>
        <dbReference type="ARBA" id="ARBA00022676"/>
    </source>
</evidence>
<comment type="caution">
    <text evidence="5">The sequence shown here is derived from an EMBL/GenBank/DDBJ whole genome shotgun (WGS) entry which is preliminary data.</text>
</comment>
<protein>
    <submittedName>
        <fullName evidence="5">Glycosyltransferase family 1 protein</fullName>
    </submittedName>
</protein>
<evidence type="ECO:0000256" key="2">
    <source>
        <dbReference type="ARBA" id="ARBA00022679"/>
    </source>
</evidence>
<dbReference type="EMBL" id="RBDX01000025">
    <property type="protein sequence ID" value="RKN05682.1"/>
    <property type="molecule type" value="Genomic_DNA"/>
</dbReference>
<dbReference type="Proteomes" id="UP000268652">
    <property type="component" value="Unassembled WGS sequence"/>
</dbReference>
<sequence>MKHPTRRGERGGRDGLRIALVSEHASPLAALGGEDAGGQNVHVAQLAAELADRGNTVTVYTRRDDPALPTVARLRDGVAVRHVTAGPATAVPKDRLLPFMPEFGTVLQREWTTDPPDVVHSHFWMSGVATLQAARRLSLPFAHTFHALGTVKRRHQGSADTSPADRVTWERYIGLSCDRTVATCRDEVEELAALGLPADRIRVVPCGVDPTRFTPEGPAEPRGELPYRLLQLGRLVPRKGAEVSLAALAKIPDAELVIAGGPRAGRLENDPEVRRLRRAADALGVADRVRFTGGLARADVPVLLRGSDLVLCPADYEPFGIVPLEAMACGVPVVASAVGGMRDTVADPATGRLVPPGDPAALADAVTALLASPDERAARGAAGRRRVLTRYCWAAVAAGTEEVYREISSRSPAQVSGA</sequence>
<feature type="domain" description="Glycosyltransferase subfamily 4-like N-terminal" evidence="4">
    <location>
        <begin position="37"/>
        <end position="212"/>
    </location>
</feature>
<name>A0A3A9VYU0_9ACTN</name>
<dbReference type="SUPFAM" id="SSF53756">
    <property type="entry name" value="UDP-Glycosyltransferase/glycogen phosphorylase"/>
    <property type="match status" value="1"/>
</dbReference>
<evidence type="ECO:0000259" key="4">
    <source>
        <dbReference type="Pfam" id="PF13439"/>
    </source>
</evidence>
<dbReference type="AlphaFoldDB" id="A0A3A9VYU0"/>
<keyword evidence="7" id="KW-1185">Reference proteome</keyword>
<keyword evidence="1" id="KW-0328">Glycosyltransferase</keyword>
<dbReference type="Pfam" id="PF13439">
    <property type="entry name" value="Glyco_transf_4"/>
    <property type="match status" value="1"/>
</dbReference>
<feature type="domain" description="Glycosyl transferase family 1" evidence="3">
    <location>
        <begin position="226"/>
        <end position="385"/>
    </location>
</feature>
<dbReference type="GO" id="GO:0016758">
    <property type="term" value="F:hexosyltransferase activity"/>
    <property type="evidence" value="ECO:0007669"/>
    <property type="project" value="TreeGrafter"/>
</dbReference>
<evidence type="ECO:0000313" key="5">
    <source>
        <dbReference type="EMBL" id="RKN05682.1"/>
    </source>
</evidence>
<accession>A0A3A9VYU0</accession>
<gene>
    <name evidence="6" type="ORF">D7318_23790</name>
    <name evidence="5" type="ORF">D7319_24425</name>
</gene>
<dbReference type="InterPro" id="IPR001296">
    <property type="entry name" value="Glyco_trans_1"/>
</dbReference>
<organism evidence="5 8">
    <name type="scientific">Streptomyces radicis</name>
    <dbReference type="NCBI Taxonomy" id="1750517"/>
    <lineage>
        <taxon>Bacteria</taxon>
        <taxon>Bacillati</taxon>
        <taxon>Actinomycetota</taxon>
        <taxon>Actinomycetes</taxon>
        <taxon>Kitasatosporales</taxon>
        <taxon>Streptomycetaceae</taxon>
        <taxon>Streptomyces</taxon>
    </lineage>
</organism>
<dbReference type="EMBL" id="RBDY01000023">
    <property type="protein sequence ID" value="RKN17521.1"/>
    <property type="molecule type" value="Genomic_DNA"/>
</dbReference>
<evidence type="ECO:0000313" key="6">
    <source>
        <dbReference type="EMBL" id="RKN17521.1"/>
    </source>
</evidence>
<dbReference type="PANTHER" id="PTHR45947:SF3">
    <property type="entry name" value="SULFOQUINOVOSYL TRANSFERASE SQD2"/>
    <property type="match status" value="1"/>
</dbReference>
<dbReference type="Proteomes" id="UP000275024">
    <property type="component" value="Unassembled WGS sequence"/>
</dbReference>
<dbReference type="InterPro" id="IPR028098">
    <property type="entry name" value="Glyco_trans_4-like_N"/>
</dbReference>